<reference evidence="2 3" key="1">
    <citation type="submission" date="2016-09" db="EMBL/GenBank/DDBJ databases">
        <title>Extensive genetic diversity and differential bi-allelic expression allows diatom success in the polar Southern Ocean.</title>
        <authorList>
            <consortium name="DOE Joint Genome Institute"/>
            <person name="Mock T."/>
            <person name="Otillar R.P."/>
            <person name="Strauss J."/>
            <person name="Dupont C."/>
            <person name="Frickenhaus S."/>
            <person name="Maumus F."/>
            <person name="Mcmullan M."/>
            <person name="Sanges R."/>
            <person name="Schmutz J."/>
            <person name="Toseland A."/>
            <person name="Valas R."/>
            <person name="Veluchamy A."/>
            <person name="Ward B.J."/>
            <person name="Allen A."/>
            <person name="Barry K."/>
            <person name="Falciatore A."/>
            <person name="Ferrante M."/>
            <person name="Fortunato A.E."/>
            <person name="Gloeckner G."/>
            <person name="Gruber A."/>
            <person name="Hipkin R."/>
            <person name="Janech M."/>
            <person name="Kroth P."/>
            <person name="Leese F."/>
            <person name="Lindquist E."/>
            <person name="Lyon B.R."/>
            <person name="Martin J."/>
            <person name="Mayer C."/>
            <person name="Parker M."/>
            <person name="Quesneville H."/>
            <person name="Raymond J."/>
            <person name="Uhlig C."/>
            <person name="Valentin K.U."/>
            <person name="Worden A.Z."/>
            <person name="Armbrust E.V."/>
            <person name="Bowler C."/>
            <person name="Green B."/>
            <person name="Moulton V."/>
            <person name="Van Oosterhout C."/>
            <person name="Grigoriev I."/>
        </authorList>
    </citation>
    <scope>NUCLEOTIDE SEQUENCE [LARGE SCALE GENOMIC DNA]</scope>
    <source>
        <strain evidence="2 3">CCMP1102</strain>
    </source>
</reference>
<proteinExistence type="predicted"/>
<dbReference type="InterPro" id="IPR006913">
    <property type="entry name" value="CENP-V/GFA"/>
</dbReference>
<protein>
    <recommendedName>
        <fullName evidence="1">CENP-V/GFA domain-containing protein</fullName>
    </recommendedName>
</protein>
<dbReference type="Proteomes" id="UP000095751">
    <property type="component" value="Unassembled WGS sequence"/>
</dbReference>
<evidence type="ECO:0000313" key="3">
    <source>
        <dbReference type="Proteomes" id="UP000095751"/>
    </source>
</evidence>
<dbReference type="EMBL" id="KV784355">
    <property type="protein sequence ID" value="OEU19565.1"/>
    <property type="molecule type" value="Genomic_DNA"/>
</dbReference>
<organism evidence="2 3">
    <name type="scientific">Fragilariopsis cylindrus CCMP1102</name>
    <dbReference type="NCBI Taxonomy" id="635003"/>
    <lineage>
        <taxon>Eukaryota</taxon>
        <taxon>Sar</taxon>
        <taxon>Stramenopiles</taxon>
        <taxon>Ochrophyta</taxon>
        <taxon>Bacillariophyta</taxon>
        <taxon>Bacillariophyceae</taxon>
        <taxon>Bacillariophycidae</taxon>
        <taxon>Bacillariales</taxon>
        <taxon>Bacillariaceae</taxon>
        <taxon>Fragilariopsis</taxon>
    </lineage>
</organism>
<dbReference type="InParanoid" id="A0A1E7FN95"/>
<dbReference type="Pfam" id="PF04828">
    <property type="entry name" value="GFA"/>
    <property type="match status" value="1"/>
</dbReference>
<dbReference type="AlphaFoldDB" id="A0A1E7FN95"/>
<feature type="domain" description="CENP-V/GFA" evidence="1">
    <location>
        <begin position="5"/>
        <end position="32"/>
    </location>
</feature>
<evidence type="ECO:0000259" key="1">
    <source>
        <dbReference type="Pfam" id="PF04828"/>
    </source>
</evidence>
<sequence length="219" mass="23637">MPILRCSCGQVEAKITGEPFGMINCYCHSCTACARFVDEKNTSSKTSGTSGLTSDGNGNAIVFYKPDQLGAFTFNKDEGSENLIGALQLGDKGSAHRFYAKCCNTYLTGTHSTYLCLNPNALYIEDDNNNTTKLYDPTLSPAVVASTVPNVMRKFAFDPSTVPEPAFNIFPMTVASLKNVSAFLNVFAPKLKPESGLVVLKSDDGSSNMTIEVVPITWK</sequence>
<keyword evidence="3" id="KW-1185">Reference proteome</keyword>
<name>A0A1E7FN95_9STRA</name>
<evidence type="ECO:0000313" key="2">
    <source>
        <dbReference type="EMBL" id="OEU19565.1"/>
    </source>
</evidence>
<dbReference type="KEGG" id="fcy:FRACYDRAFT_182062"/>
<accession>A0A1E7FN95</accession>
<gene>
    <name evidence="2" type="ORF">FRACYDRAFT_182062</name>
</gene>
<dbReference type="GO" id="GO:0016846">
    <property type="term" value="F:carbon-sulfur lyase activity"/>
    <property type="evidence" value="ECO:0007669"/>
    <property type="project" value="InterPro"/>
</dbReference>